<keyword evidence="3" id="KW-1185">Reference proteome</keyword>
<dbReference type="OrthoDB" id="8816507at2759"/>
<accession>A0A1X7UN75</accession>
<organism evidence="2">
    <name type="scientific">Amphimedon queenslandica</name>
    <name type="common">Sponge</name>
    <dbReference type="NCBI Taxonomy" id="400682"/>
    <lineage>
        <taxon>Eukaryota</taxon>
        <taxon>Metazoa</taxon>
        <taxon>Porifera</taxon>
        <taxon>Demospongiae</taxon>
        <taxon>Heteroscleromorpha</taxon>
        <taxon>Haplosclerida</taxon>
        <taxon>Niphatidae</taxon>
        <taxon>Amphimedon</taxon>
    </lineage>
</organism>
<feature type="compositionally biased region" description="Basic residues" evidence="1">
    <location>
        <begin position="360"/>
        <end position="372"/>
    </location>
</feature>
<feature type="region of interest" description="Disordered" evidence="1">
    <location>
        <begin position="326"/>
        <end position="372"/>
    </location>
</feature>
<evidence type="ECO:0000256" key="1">
    <source>
        <dbReference type="SAM" id="MobiDB-lite"/>
    </source>
</evidence>
<name>A0A1X7UN75_AMPQE</name>
<reference evidence="2" key="2">
    <citation type="submission" date="2017-05" db="UniProtKB">
        <authorList>
            <consortium name="EnsemblMetazoa"/>
        </authorList>
    </citation>
    <scope>IDENTIFICATION</scope>
</reference>
<sequence>MATSFSAEADVKSYSTSPEYSHHKDYKALINKISEKLLRRDAIQLGYDHNIPKWYSEVGNDSQDATYTHRVLSYMEGKDIISPTNVRELVRFLDKIEQKELLQLTVDFEKKHIADNCGEANKLNRPIACEEDVRIDRPLSTQKSAENIRTRFLPSMKRSRSDESPFSFSTRKPMIANTKTGAIWSNSNSPSNLLLGTSPPVRFSQSPVALDQPDLNPTDYHSIDFLKQLQAQFTISHAVAYAKLIKDFIKPVMQDDANLQSHENLTNAFFKIQEVISSLNEASNNLAINNNPSSNYDHRNQVVSQPISIPPKANISPLHSGASVITASQESTGEHELSMSMEKQRTADHQDPSRDDSTTKKTKKAKQFKIFK</sequence>
<proteinExistence type="predicted"/>
<dbReference type="InterPro" id="IPR011029">
    <property type="entry name" value="DEATH-like_dom_sf"/>
</dbReference>
<feature type="compositionally biased region" description="Basic and acidic residues" evidence="1">
    <location>
        <begin position="332"/>
        <end position="359"/>
    </location>
</feature>
<gene>
    <name evidence="2" type="primary">109582770</name>
</gene>
<dbReference type="InParanoid" id="A0A1X7UN75"/>
<dbReference type="AlphaFoldDB" id="A0A1X7UN75"/>
<dbReference type="EnsemblMetazoa" id="XM_019997692.1">
    <property type="protein sequence ID" value="XP_019853251.1"/>
    <property type="gene ID" value="LOC109582770"/>
</dbReference>
<evidence type="ECO:0000313" key="2">
    <source>
        <dbReference type="EnsemblMetazoa" id="Aqu2.1.29101_001"/>
    </source>
</evidence>
<protein>
    <submittedName>
        <fullName evidence="2">Uncharacterized protein</fullName>
    </submittedName>
</protein>
<evidence type="ECO:0000313" key="3">
    <source>
        <dbReference type="Proteomes" id="UP000007879"/>
    </source>
</evidence>
<reference evidence="3" key="1">
    <citation type="journal article" date="2010" name="Nature">
        <title>The Amphimedon queenslandica genome and the evolution of animal complexity.</title>
        <authorList>
            <person name="Srivastava M."/>
            <person name="Simakov O."/>
            <person name="Chapman J."/>
            <person name="Fahey B."/>
            <person name="Gauthier M.E."/>
            <person name="Mitros T."/>
            <person name="Richards G.S."/>
            <person name="Conaco C."/>
            <person name="Dacre M."/>
            <person name="Hellsten U."/>
            <person name="Larroux C."/>
            <person name="Putnam N.H."/>
            <person name="Stanke M."/>
            <person name="Adamska M."/>
            <person name="Darling A."/>
            <person name="Degnan S.M."/>
            <person name="Oakley T.H."/>
            <person name="Plachetzki D.C."/>
            <person name="Zhai Y."/>
            <person name="Adamski M."/>
            <person name="Calcino A."/>
            <person name="Cummins S.F."/>
            <person name="Goodstein D.M."/>
            <person name="Harris C."/>
            <person name="Jackson D.J."/>
            <person name="Leys S.P."/>
            <person name="Shu S."/>
            <person name="Woodcroft B.J."/>
            <person name="Vervoort M."/>
            <person name="Kosik K.S."/>
            <person name="Manning G."/>
            <person name="Degnan B.M."/>
            <person name="Rokhsar D.S."/>
        </authorList>
    </citation>
    <scope>NUCLEOTIDE SEQUENCE [LARGE SCALE GENOMIC DNA]</scope>
</reference>
<dbReference type="KEGG" id="aqu:109582770"/>
<dbReference type="Gene3D" id="1.10.533.10">
    <property type="entry name" value="Death Domain, Fas"/>
    <property type="match status" value="1"/>
</dbReference>
<dbReference type="EnsemblMetazoa" id="Aqu2.1.29101_001">
    <property type="protein sequence ID" value="Aqu2.1.29101_001"/>
    <property type="gene ID" value="Aqu2.1.29101"/>
</dbReference>
<dbReference type="Proteomes" id="UP000007879">
    <property type="component" value="Unassembled WGS sequence"/>
</dbReference>